<feature type="transmembrane region" description="Helical" evidence="2">
    <location>
        <begin position="269"/>
        <end position="290"/>
    </location>
</feature>
<feature type="chain" id="PRO_5042840899" evidence="3">
    <location>
        <begin position="24"/>
        <end position="355"/>
    </location>
</feature>
<feature type="compositionally biased region" description="Polar residues" evidence="1">
    <location>
        <begin position="192"/>
        <end position="224"/>
    </location>
</feature>
<keyword evidence="5" id="KW-1185">Reference proteome</keyword>
<organism evidence="4 5">
    <name type="scientific">Parathielavia appendiculata</name>
    <dbReference type="NCBI Taxonomy" id="2587402"/>
    <lineage>
        <taxon>Eukaryota</taxon>
        <taxon>Fungi</taxon>
        <taxon>Dikarya</taxon>
        <taxon>Ascomycota</taxon>
        <taxon>Pezizomycotina</taxon>
        <taxon>Sordariomycetes</taxon>
        <taxon>Sordariomycetidae</taxon>
        <taxon>Sordariales</taxon>
        <taxon>Chaetomiaceae</taxon>
        <taxon>Parathielavia</taxon>
    </lineage>
</organism>
<keyword evidence="3" id="KW-0732">Signal</keyword>
<sequence length="355" mass="37520">MPSVTAPFDSLLLPLLFSVVVISAPQCYLPNGEATNSISLAGMQGLSRPACAATSRTIVTTTQSALLTLLKTANLISIAGPAFSKEDWSNPACPQFCVVPSHNDDGVEPMDRCGFEQDGFWDCSSGCFELPGMQLNPTLGRCMVGCADFPIQVTLMCMASRTQGRNCGLLRQIQRRGVRQQQKVLPRVVVPQAQQTSPTYTQSSLSSPAPGTATDSSSRGTSTPPLFASHPDAASTASAATTPQPGTAGASSPITAQSSAPQGDGKPNWAVPIGVGVAVGVAILLSGRVLTFFYHRKRRRQATVRAETPPPFESSSINSQEPAWLGPSYGLKLREMDGNDNRVPEIGDTSRVELP</sequence>
<dbReference type="AlphaFoldDB" id="A0AAN6YZL1"/>
<dbReference type="Proteomes" id="UP001302602">
    <property type="component" value="Unassembled WGS sequence"/>
</dbReference>
<proteinExistence type="predicted"/>
<reference evidence="4" key="1">
    <citation type="journal article" date="2023" name="Mol. Phylogenet. Evol.">
        <title>Genome-scale phylogeny and comparative genomics of the fungal order Sordariales.</title>
        <authorList>
            <person name="Hensen N."/>
            <person name="Bonometti L."/>
            <person name="Westerberg I."/>
            <person name="Brannstrom I.O."/>
            <person name="Guillou S."/>
            <person name="Cros-Aarteil S."/>
            <person name="Calhoun S."/>
            <person name="Haridas S."/>
            <person name="Kuo A."/>
            <person name="Mondo S."/>
            <person name="Pangilinan J."/>
            <person name="Riley R."/>
            <person name="LaButti K."/>
            <person name="Andreopoulos B."/>
            <person name="Lipzen A."/>
            <person name="Chen C."/>
            <person name="Yan M."/>
            <person name="Daum C."/>
            <person name="Ng V."/>
            <person name="Clum A."/>
            <person name="Steindorff A."/>
            <person name="Ohm R.A."/>
            <person name="Martin F."/>
            <person name="Silar P."/>
            <person name="Natvig D.O."/>
            <person name="Lalanne C."/>
            <person name="Gautier V."/>
            <person name="Ament-Velasquez S.L."/>
            <person name="Kruys A."/>
            <person name="Hutchinson M.I."/>
            <person name="Powell A.J."/>
            <person name="Barry K."/>
            <person name="Miller A.N."/>
            <person name="Grigoriev I.V."/>
            <person name="Debuchy R."/>
            <person name="Gladieux P."/>
            <person name="Hiltunen Thoren M."/>
            <person name="Johannesson H."/>
        </authorList>
    </citation>
    <scope>NUCLEOTIDE SEQUENCE</scope>
    <source>
        <strain evidence="4">CBS 731.68</strain>
    </source>
</reference>
<name>A0AAN6YZL1_9PEZI</name>
<evidence type="ECO:0000256" key="1">
    <source>
        <dbReference type="SAM" id="MobiDB-lite"/>
    </source>
</evidence>
<evidence type="ECO:0000313" key="4">
    <source>
        <dbReference type="EMBL" id="KAK4120080.1"/>
    </source>
</evidence>
<evidence type="ECO:0000256" key="2">
    <source>
        <dbReference type="SAM" id="Phobius"/>
    </source>
</evidence>
<keyword evidence="2" id="KW-1133">Transmembrane helix</keyword>
<evidence type="ECO:0000313" key="5">
    <source>
        <dbReference type="Proteomes" id="UP001302602"/>
    </source>
</evidence>
<dbReference type="EMBL" id="MU853241">
    <property type="protein sequence ID" value="KAK4120080.1"/>
    <property type="molecule type" value="Genomic_DNA"/>
</dbReference>
<dbReference type="GeneID" id="87822825"/>
<protein>
    <submittedName>
        <fullName evidence="4">Uncharacterized protein</fullName>
    </submittedName>
</protein>
<feature type="region of interest" description="Disordered" evidence="1">
    <location>
        <begin position="180"/>
        <end position="265"/>
    </location>
</feature>
<reference evidence="4" key="2">
    <citation type="submission" date="2023-05" db="EMBL/GenBank/DDBJ databases">
        <authorList>
            <consortium name="Lawrence Berkeley National Laboratory"/>
            <person name="Steindorff A."/>
            <person name="Hensen N."/>
            <person name="Bonometti L."/>
            <person name="Westerberg I."/>
            <person name="Brannstrom I.O."/>
            <person name="Guillou S."/>
            <person name="Cros-Aarteil S."/>
            <person name="Calhoun S."/>
            <person name="Haridas S."/>
            <person name="Kuo A."/>
            <person name="Mondo S."/>
            <person name="Pangilinan J."/>
            <person name="Riley R."/>
            <person name="Labutti K."/>
            <person name="Andreopoulos B."/>
            <person name="Lipzen A."/>
            <person name="Chen C."/>
            <person name="Yanf M."/>
            <person name="Daum C."/>
            <person name="Ng V."/>
            <person name="Clum A."/>
            <person name="Ohm R."/>
            <person name="Martin F."/>
            <person name="Silar P."/>
            <person name="Natvig D."/>
            <person name="Lalanne C."/>
            <person name="Gautier V."/>
            <person name="Ament-Velasquez S.L."/>
            <person name="Kruys A."/>
            <person name="Hutchinson M.I."/>
            <person name="Powell A.J."/>
            <person name="Barry K."/>
            <person name="Miller A.N."/>
            <person name="Grigoriev I.V."/>
            <person name="Debuchy R."/>
            <person name="Gladieux P."/>
            <person name="Thoren M.H."/>
            <person name="Johannesson H."/>
        </authorList>
    </citation>
    <scope>NUCLEOTIDE SEQUENCE</scope>
    <source>
        <strain evidence="4">CBS 731.68</strain>
    </source>
</reference>
<feature type="compositionally biased region" description="Polar residues" evidence="1">
    <location>
        <begin position="252"/>
        <end position="261"/>
    </location>
</feature>
<dbReference type="RefSeq" id="XP_062643852.1">
    <property type="nucleotide sequence ID" value="XM_062786059.1"/>
</dbReference>
<keyword evidence="2" id="KW-0812">Transmembrane</keyword>
<evidence type="ECO:0000256" key="3">
    <source>
        <dbReference type="SAM" id="SignalP"/>
    </source>
</evidence>
<feature type="signal peptide" evidence="3">
    <location>
        <begin position="1"/>
        <end position="23"/>
    </location>
</feature>
<gene>
    <name evidence="4" type="ORF">N657DRAFT_167749</name>
</gene>
<feature type="region of interest" description="Disordered" evidence="1">
    <location>
        <begin position="299"/>
        <end position="323"/>
    </location>
</feature>
<comment type="caution">
    <text evidence="4">The sequence shown here is derived from an EMBL/GenBank/DDBJ whole genome shotgun (WGS) entry which is preliminary data.</text>
</comment>
<keyword evidence="2" id="KW-0472">Membrane</keyword>
<feature type="region of interest" description="Disordered" evidence="1">
    <location>
        <begin position="336"/>
        <end position="355"/>
    </location>
</feature>
<feature type="compositionally biased region" description="Low complexity" evidence="1">
    <location>
        <begin position="228"/>
        <end position="251"/>
    </location>
</feature>
<accession>A0AAN6YZL1</accession>